<dbReference type="PANTHER" id="PTHR34236">
    <property type="entry name" value="DIMETHYL SULFOXIDE REDUCTASE TRANSCRIPTIONAL ACTIVATOR"/>
    <property type="match status" value="1"/>
</dbReference>
<dbReference type="InterPro" id="IPR031803">
    <property type="entry name" value="BAT_GAF/HTH-assoc"/>
</dbReference>
<reference evidence="5" key="1">
    <citation type="submission" date="2020-11" db="EMBL/GenBank/DDBJ databases">
        <title>Carbohydrate-dependent, anaerobic sulfur respiration: A novel catabolism in halophilic archaea.</title>
        <authorList>
            <person name="Sorokin D.Y."/>
            <person name="Messina E."/>
            <person name="Smedile F."/>
            <person name="La Cono V."/>
            <person name="Hallsworth J.E."/>
            <person name="Yakimov M.M."/>
        </authorList>
    </citation>
    <scope>NUCLEOTIDE SEQUENCE</scope>
    <source>
        <strain evidence="5">AArc-S</strain>
    </source>
</reference>
<gene>
    <name evidence="5" type="ORF">AArcS_2495</name>
</gene>
<sequence length="196" mass="22022">MTSEPVSRIEFERAVHFSTQPVQFLWITSTSPDETISRIRSLDSVVGALPYGSVENSSLVRVEWSPDFHTDFVRLLSERGIVVVEAVGEHRSWSLRLRGPDDGSLRRLYDDCTSSHIQFEIEQLHTVPGPMRGCAMTDKQLEAVTAAFEEGFFDVPRRTTLGELSDRFDISEQALSKLIRRGVRSVLSEHLSAGAE</sequence>
<dbReference type="PANTHER" id="PTHR34236:SF1">
    <property type="entry name" value="DIMETHYL SULFOXIDE REDUCTASE TRANSCRIPTIONAL ACTIVATOR"/>
    <property type="match status" value="1"/>
</dbReference>
<dbReference type="EMBL" id="CP064786">
    <property type="protein sequence ID" value="QSG03691.1"/>
    <property type="molecule type" value="Genomic_DNA"/>
</dbReference>
<feature type="domain" description="Bacterioopsin transcriptional activator GAF and HTH associated" evidence="4">
    <location>
        <begin position="4"/>
        <end position="132"/>
    </location>
</feature>
<dbReference type="Proteomes" id="UP000663586">
    <property type="component" value="Chromosome"/>
</dbReference>
<keyword evidence="1" id="KW-0805">Transcription regulation</keyword>
<accession>A0A897MTR4</accession>
<keyword evidence="2" id="KW-0804">Transcription</keyword>
<dbReference type="AlphaFoldDB" id="A0A897MTR4"/>
<name>A0A897MTR4_9EURY</name>
<dbReference type="KEGG" id="hara:AArcS_2495"/>
<organism evidence="5 6">
    <name type="scientific">Natranaeroarchaeum sulfidigenes</name>
    <dbReference type="NCBI Taxonomy" id="2784880"/>
    <lineage>
        <taxon>Archaea</taxon>
        <taxon>Methanobacteriati</taxon>
        <taxon>Methanobacteriota</taxon>
        <taxon>Stenosarchaea group</taxon>
        <taxon>Halobacteria</taxon>
        <taxon>Halobacteriales</taxon>
        <taxon>Natronoarchaeaceae</taxon>
        <taxon>Natranaeroarchaeum</taxon>
    </lineage>
</organism>
<feature type="domain" description="HTH bat-type" evidence="3">
    <location>
        <begin position="136"/>
        <end position="187"/>
    </location>
</feature>
<evidence type="ECO:0000256" key="1">
    <source>
        <dbReference type="ARBA" id="ARBA00023015"/>
    </source>
</evidence>
<dbReference type="Pfam" id="PF04967">
    <property type="entry name" value="HTH_10"/>
    <property type="match status" value="1"/>
</dbReference>
<evidence type="ECO:0000313" key="6">
    <source>
        <dbReference type="Proteomes" id="UP000663586"/>
    </source>
</evidence>
<evidence type="ECO:0000259" key="3">
    <source>
        <dbReference type="Pfam" id="PF04967"/>
    </source>
</evidence>
<dbReference type="Pfam" id="PF15915">
    <property type="entry name" value="BAT"/>
    <property type="match status" value="1"/>
</dbReference>
<protein>
    <submittedName>
        <fullName evidence="5">Transcriptional regulator, contains HTH domain</fullName>
    </submittedName>
</protein>
<keyword evidence="6" id="KW-1185">Reference proteome</keyword>
<evidence type="ECO:0000256" key="2">
    <source>
        <dbReference type="ARBA" id="ARBA00023163"/>
    </source>
</evidence>
<evidence type="ECO:0000259" key="4">
    <source>
        <dbReference type="Pfam" id="PF15915"/>
    </source>
</evidence>
<evidence type="ECO:0000313" key="5">
    <source>
        <dbReference type="EMBL" id="QSG03691.1"/>
    </source>
</evidence>
<proteinExistence type="predicted"/>
<dbReference type="InterPro" id="IPR007050">
    <property type="entry name" value="HTH_bacterioopsin"/>
</dbReference>